<evidence type="ECO:0000256" key="1">
    <source>
        <dbReference type="SAM" id="MobiDB-lite"/>
    </source>
</evidence>
<feature type="region of interest" description="Disordered" evidence="1">
    <location>
        <begin position="178"/>
        <end position="309"/>
    </location>
</feature>
<keyword evidence="3" id="KW-1185">Reference proteome</keyword>
<organism evidence="2 3">
    <name type="scientific">Mycena chlorophos</name>
    <name type="common">Agaric fungus</name>
    <name type="synonym">Agaricus chlorophos</name>
    <dbReference type="NCBI Taxonomy" id="658473"/>
    <lineage>
        <taxon>Eukaryota</taxon>
        <taxon>Fungi</taxon>
        <taxon>Dikarya</taxon>
        <taxon>Basidiomycota</taxon>
        <taxon>Agaricomycotina</taxon>
        <taxon>Agaricomycetes</taxon>
        <taxon>Agaricomycetidae</taxon>
        <taxon>Agaricales</taxon>
        <taxon>Marasmiineae</taxon>
        <taxon>Mycenaceae</taxon>
        <taxon>Mycena</taxon>
    </lineage>
</organism>
<accession>A0ABQ0MA00</accession>
<feature type="compositionally biased region" description="Polar residues" evidence="1">
    <location>
        <begin position="111"/>
        <end position="120"/>
    </location>
</feature>
<evidence type="ECO:0008006" key="4">
    <source>
        <dbReference type="Google" id="ProtNLM"/>
    </source>
</evidence>
<sequence>MPLDTHQYLVGQGWSGSGTGLRQGAIARPIAVTQKKTLAGLGKDRDEAFPFWDHLFSAASKSIQIKLNSDDSDAGSDSESTPATQDLKRTSTGILSNRRPATGTLADPDSGATTPNLESSDAATPRFSLLVTAKREAARKGLYARFYRGPVLGPGSSETTQVVEVVEVVAERLEVDERPPKKKRKVVFEEEKEEEEARRERRRLKKAAKEEKRAAKEAKAKVIAVSEAEDKPKKKSKHDAESTPAAKVVPKLDKERNKKRKRVEEEDDDSRTVVEMDMKSSRRKDKVEPVEDKARRKEEKRRRQAEKAQ</sequence>
<protein>
    <recommendedName>
        <fullName evidence="4">G-patch domain-containing protein</fullName>
    </recommendedName>
</protein>
<dbReference type="EMBL" id="DF849942">
    <property type="protein sequence ID" value="GAT60139.1"/>
    <property type="molecule type" value="Genomic_DNA"/>
</dbReference>
<gene>
    <name evidence="2" type="ORF">MCHLO_16334</name>
</gene>
<evidence type="ECO:0000313" key="3">
    <source>
        <dbReference type="Proteomes" id="UP000815677"/>
    </source>
</evidence>
<feature type="compositionally biased region" description="Basic and acidic residues" evidence="1">
    <location>
        <begin position="270"/>
        <end position="297"/>
    </location>
</feature>
<reference evidence="2" key="1">
    <citation type="submission" date="2014-09" db="EMBL/GenBank/DDBJ databases">
        <title>Genome sequence of the luminous mushroom Mycena chlorophos for searching fungal bioluminescence genes.</title>
        <authorList>
            <person name="Tanaka Y."/>
            <person name="Kasuga D."/>
            <person name="Oba Y."/>
            <person name="Hase S."/>
            <person name="Sato K."/>
            <person name="Oba Y."/>
            <person name="Sakakibara Y."/>
        </authorList>
    </citation>
    <scope>NUCLEOTIDE SEQUENCE</scope>
</reference>
<feature type="compositionally biased region" description="Basic residues" evidence="1">
    <location>
        <begin position="298"/>
        <end position="309"/>
    </location>
</feature>
<dbReference type="Proteomes" id="UP000815677">
    <property type="component" value="Unassembled WGS sequence"/>
</dbReference>
<feature type="compositionally biased region" description="Basic and acidic residues" evidence="1">
    <location>
        <begin position="207"/>
        <end position="220"/>
    </location>
</feature>
<feature type="region of interest" description="Disordered" evidence="1">
    <location>
        <begin position="68"/>
        <end position="120"/>
    </location>
</feature>
<evidence type="ECO:0000313" key="2">
    <source>
        <dbReference type="EMBL" id="GAT60139.1"/>
    </source>
</evidence>
<proteinExistence type="predicted"/>
<name>A0ABQ0MA00_MYCCL</name>